<evidence type="ECO:0000256" key="7">
    <source>
        <dbReference type="SAM" id="MobiDB-lite"/>
    </source>
</evidence>
<keyword evidence="6 8" id="KW-0472">Membrane</keyword>
<feature type="transmembrane region" description="Helical" evidence="8">
    <location>
        <begin position="347"/>
        <end position="372"/>
    </location>
</feature>
<dbReference type="CDD" id="cd17341">
    <property type="entry name" value="MFS_NRT2_like"/>
    <property type="match status" value="1"/>
</dbReference>
<feature type="transmembrane region" description="Helical" evidence="8">
    <location>
        <begin position="418"/>
        <end position="439"/>
    </location>
</feature>
<feature type="transmembrane region" description="Helical" evidence="8">
    <location>
        <begin position="153"/>
        <end position="175"/>
    </location>
</feature>
<feature type="transmembrane region" description="Helical" evidence="8">
    <location>
        <begin position="195"/>
        <end position="215"/>
    </location>
</feature>
<evidence type="ECO:0000313" key="10">
    <source>
        <dbReference type="EMBL" id="MFC6239596.1"/>
    </source>
</evidence>
<dbReference type="Proteomes" id="UP001596138">
    <property type="component" value="Unassembled WGS sequence"/>
</dbReference>
<keyword evidence="11" id="KW-1185">Reference proteome</keyword>
<proteinExistence type="inferred from homology"/>
<dbReference type="InterPro" id="IPR036259">
    <property type="entry name" value="MFS_trans_sf"/>
</dbReference>
<evidence type="ECO:0000256" key="1">
    <source>
        <dbReference type="ARBA" id="ARBA00004651"/>
    </source>
</evidence>
<dbReference type="EMBL" id="JBHSTI010000051">
    <property type="protein sequence ID" value="MFC6239596.1"/>
    <property type="molecule type" value="Genomic_DNA"/>
</dbReference>
<keyword evidence="4 8" id="KW-1133">Transmembrane helix</keyword>
<dbReference type="InterPro" id="IPR020846">
    <property type="entry name" value="MFS_dom"/>
</dbReference>
<comment type="caution">
    <text evidence="10">The sequence shown here is derived from an EMBL/GenBank/DDBJ whole genome shotgun (WGS) entry which is preliminary data.</text>
</comment>
<feature type="transmembrane region" description="Helical" evidence="8">
    <location>
        <begin position="66"/>
        <end position="84"/>
    </location>
</feature>
<feature type="transmembrane region" description="Helical" evidence="8">
    <location>
        <begin position="243"/>
        <end position="261"/>
    </location>
</feature>
<evidence type="ECO:0000259" key="9">
    <source>
        <dbReference type="PROSITE" id="PS50850"/>
    </source>
</evidence>
<feature type="transmembrane region" description="Helical" evidence="8">
    <location>
        <begin position="306"/>
        <end position="327"/>
    </location>
</feature>
<sequence>MSITAAESSPEVRQPSGTAISEDVSPGRYRVLTTSTLAFTLMFAVWLQFGILGLSIQKEFGLSDTAFYWLTALPVLNGAIWRLWTGILADRWGGRIVMTGLLLAAAVPTFLLSGVQSAPMLFVLAFLIGFAGNSFSSGIAWNSAWFPRSQQGFALGVFGAGNVGASVTKLIGPAIIAGTAGSLYLGGRVEGGWRLIPVIYAVALVIMAAVLWFVAPRPDHRPGATTPMREHLQPLKRIRVWRFSLYYVAVFGAYVALSSALPKYYETNYGVPLWQAGLLTALFIFPASLLRPVGGWLSDKVGARRIMYWTFGLMLVSTGVLMMPSGYITVEVSTSVSPDGTAEILPWSLGIVPFTAFVVLLGCSMGIGKAAVYKHIPEYFPHEVGSVGGVVGMLGALGGFVLLPMFGYAVQITGLPTALFGVLFLLTLACAVWMHLTVVQMLHDSSPELSDQFETPVQMPEYTP</sequence>
<dbReference type="RefSeq" id="WP_386768909.1">
    <property type="nucleotide sequence ID" value="NZ_JBHSTI010000051.1"/>
</dbReference>
<evidence type="ECO:0000313" key="11">
    <source>
        <dbReference type="Proteomes" id="UP001596138"/>
    </source>
</evidence>
<dbReference type="PROSITE" id="PS50850">
    <property type="entry name" value="MFS"/>
    <property type="match status" value="1"/>
</dbReference>
<dbReference type="InterPro" id="IPR044772">
    <property type="entry name" value="NO3_transporter"/>
</dbReference>
<keyword evidence="5" id="KW-0534">Nitrate assimilation</keyword>
<evidence type="ECO:0000256" key="8">
    <source>
        <dbReference type="SAM" id="Phobius"/>
    </source>
</evidence>
<organism evidence="10 11">
    <name type="scientific">Longivirga aurantiaca</name>
    <dbReference type="NCBI Taxonomy" id="1837743"/>
    <lineage>
        <taxon>Bacteria</taxon>
        <taxon>Bacillati</taxon>
        <taxon>Actinomycetota</taxon>
        <taxon>Actinomycetes</taxon>
        <taxon>Sporichthyales</taxon>
        <taxon>Sporichthyaceae</taxon>
        <taxon>Longivirga</taxon>
    </lineage>
</organism>
<feature type="transmembrane region" description="Helical" evidence="8">
    <location>
        <begin position="384"/>
        <end position="406"/>
    </location>
</feature>
<name>A0ABW1T538_9ACTN</name>
<evidence type="ECO:0000256" key="2">
    <source>
        <dbReference type="ARBA" id="ARBA00008432"/>
    </source>
</evidence>
<reference evidence="11" key="1">
    <citation type="journal article" date="2019" name="Int. J. Syst. Evol. Microbiol.">
        <title>The Global Catalogue of Microorganisms (GCM) 10K type strain sequencing project: providing services to taxonomists for standard genome sequencing and annotation.</title>
        <authorList>
            <consortium name="The Broad Institute Genomics Platform"/>
            <consortium name="The Broad Institute Genome Sequencing Center for Infectious Disease"/>
            <person name="Wu L."/>
            <person name="Ma J."/>
        </authorList>
    </citation>
    <scope>NUCLEOTIDE SEQUENCE [LARGE SCALE GENOMIC DNA]</scope>
    <source>
        <strain evidence="11">CGMCC 4.7317</strain>
    </source>
</reference>
<evidence type="ECO:0000256" key="6">
    <source>
        <dbReference type="ARBA" id="ARBA00023136"/>
    </source>
</evidence>
<accession>A0ABW1T538</accession>
<feature type="domain" description="Major facilitator superfamily (MFS) profile" evidence="9">
    <location>
        <begin position="30"/>
        <end position="446"/>
    </location>
</feature>
<feature type="transmembrane region" description="Helical" evidence="8">
    <location>
        <begin position="96"/>
        <end position="115"/>
    </location>
</feature>
<evidence type="ECO:0000256" key="3">
    <source>
        <dbReference type="ARBA" id="ARBA00022692"/>
    </source>
</evidence>
<evidence type="ECO:0000256" key="4">
    <source>
        <dbReference type="ARBA" id="ARBA00022989"/>
    </source>
</evidence>
<feature type="transmembrane region" description="Helical" evidence="8">
    <location>
        <begin position="31"/>
        <end position="54"/>
    </location>
</feature>
<dbReference type="Pfam" id="PF07690">
    <property type="entry name" value="MFS_1"/>
    <property type="match status" value="1"/>
</dbReference>
<gene>
    <name evidence="10" type="ORF">ACFQGU_17125</name>
</gene>
<dbReference type="InterPro" id="IPR011701">
    <property type="entry name" value="MFS"/>
</dbReference>
<dbReference type="SUPFAM" id="SSF103473">
    <property type="entry name" value="MFS general substrate transporter"/>
    <property type="match status" value="1"/>
</dbReference>
<comment type="similarity">
    <text evidence="2">Belongs to the major facilitator superfamily. Nitrate/nitrite porter (TC 2.A.1.8) family.</text>
</comment>
<feature type="region of interest" description="Disordered" evidence="7">
    <location>
        <begin position="1"/>
        <end position="20"/>
    </location>
</feature>
<dbReference type="Gene3D" id="1.20.1250.20">
    <property type="entry name" value="MFS general substrate transporter like domains"/>
    <property type="match status" value="2"/>
</dbReference>
<evidence type="ECO:0000256" key="5">
    <source>
        <dbReference type="ARBA" id="ARBA00023063"/>
    </source>
</evidence>
<keyword evidence="3 8" id="KW-0812">Transmembrane</keyword>
<feature type="transmembrane region" description="Helical" evidence="8">
    <location>
        <begin position="121"/>
        <end position="141"/>
    </location>
</feature>
<protein>
    <submittedName>
        <fullName evidence="10">Nitrate/nitrite transporter</fullName>
    </submittedName>
</protein>
<feature type="transmembrane region" description="Helical" evidence="8">
    <location>
        <begin position="273"/>
        <end position="294"/>
    </location>
</feature>
<dbReference type="PANTHER" id="PTHR23515">
    <property type="entry name" value="HIGH-AFFINITY NITRATE TRANSPORTER 2.3"/>
    <property type="match status" value="1"/>
</dbReference>
<comment type="subcellular location">
    <subcellularLocation>
        <location evidence="1">Cell membrane</location>
        <topology evidence="1">Multi-pass membrane protein</topology>
    </subcellularLocation>
</comment>